<dbReference type="AlphaFoldDB" id="A0A3E0WKB1"/>
<keyword evidence="1" id="KW-1133">Transmembrane helix</keyword>
<feature type="transmembrane region" description="Helical" evidence="1">
    <location>
        <begin position="101"/>
        <end position="123"/>
    </location>
</feature>
<evidence type="ECO:0000313" key="2">
    <source>
        <dbReference type="EMBL" id="RFA32365.1"/>
    </source>
</evidence>
<feature type="transmembrane region" description="Helical" evidence="1">
    <location>
        <begin position="71"/>
        <end position="95"/>
    </location>
</feature>
<gene>
    <name evidence="2" type="ORF">CAL65_19990</name>
</gene>
<evidence type="ECO:0000313" key="3">
    <source>
        <dbReference type="Proteomes" id="UP000256763"/>
    </source>
</evidence>
<accession>A0A3E0WKB1</accession>
<proteinExistence type="predicted"/>
<keyword evidence="1" id="KW-0472">Membrane</keyword>
<evidence type="ECO:0000256" key="1">
    <source>
        <dbReference type="SAM" id="Phobius"/>
    </source>
</evidence>
<organism evidence="2 3">
    <name type="scientific">Alkalilimnicola ehrlichii</name>
    <dbReference type="NCBI Taxonomy" id="351052"/>
    <lineage>
        <taxon>Bacteria</taxon>
        <taxon>Pseudomonadati</taxon>
        <taxon>Pseudomonadota</taxon>
        <taxon>Gammaproteobacteria</taxon>
        <taxon>Chromatiales</taxon>
        <taxon>Ectothiorhodospiraceae</taxon>
        <taxon>Alkalilimnicola</taxon>
    </lineage>
</organism>
<dbReference type="EMBL" id="NFZW01000030">
    <property type="protein sequence ID" value="RFA32365.1"/>
    <property type="molecule type" value="Genomic_DNA"/>
</dbReference>
<protein>
    <submittedName>
        <fullName evidence="2">Uncharacterized protein</fullName>
    </submittedName>
</protein>
<name>A0A3E0WKB1_9GAMM</name>
<feature type="transmembrane region" description="Helical" evidence="1">
    <location>
        <begin position="40"/>
        <end position="64"/>
    </location>
</feature>
<dbReference type="Proteomes" id="UP000256763">
    <property type="component" value="Unassembled WGS sequence"/>
</dbReference>
<keyword evidence="1" id="KW-0812">Transmembrane</keyword>
<keyword evidence="3" id="KW-1185">Reference proteome</keyword>
<sequence>MIAAAIYFLAFAPALSWIAQLNLGLLALRLPVDPVAEVLWTAYVVESWLAAALASVIPAVILGWAEPERCYWYGALIGLTVAVWVMAEPVVYLLWLGWEASYLWMVRVWELIGFMAVIPLWLLTMKR</sequence>
<reference evidence="3" key="1">
    <citation type="submission" date="2017-05" db="EMBL/GenBank/DDBJ databases">
        <authorList>
            <person name="Sharma S."/>
            <person name="Sidhu C."/>
            <person name="Pinnaka A.K."/>
        </authorList>
    </citation>
    <scope>NUCLEOTIDE SEQUENCE [LARGE SCALE GENOMIC DNA]</scope>
    <source>
        <strain evidence="3">AK93</strain>
    </source>
</reference>
<comment type="caution">
    <text evidence="2">The sequence shown here is derived from an EMBL/GenBank/DDBJ whole genome shotgun (WGS) entry which is preliminary data.</text>
</comment>